<dbReference type="STRING" id="33889.AVW13_06025"/>
<dbReference type="Proteomes" id="UP000594979">
    <property type="component" value="Chromosome"/>
</dbReference>
<evidence type="ECO:0000313" key="10">
    <source>
        <dbReference type="Proteomes" id="UP000386281"/>
    </source>
</evidence>
<reference evidence="9" key="1">
    <citation type="submission" date="2016-01" db="EMBL/GenBank/DDBJ databases">
        <title>Draft genome of Chromobacterium sp. F49.</title>
        <authorList>
            <person name="Hong K.W."/>
        </authorList>
    </citation>
    <scope>NUCLEOTIDE SEQUENCE [LARGE SCALE GENOMIC DNA]</scope>
    <source>
        <strain evidence="9">M40</strain>
    </source>
</reference>
<sequence length="235" mass="24816">MKILAVTTSLSENSTTQKLADRIMAAAASAAESAGIEATTESINVRRLSTSLTDMALTGFRSEELEEAYRKVAEADAIITVTPVYKVAPVGLHTLFWQLIDEQVLAGTPVLIATTGGTARHSLAGDTAMRPMLSYLKGIVVPTTVFAATDDWGSAEGGRALTSRVRQSAEELIELTAAVRGLTGTEAAATDDSPGNEGPDSLAPHRVTIGRGEKRSVSDEFDPERITPFAQLLEG</sequence>
<keyword evidence="1" id="KW-0285">Flavoprotein</keyword>
<reference evidence="7 11" key="4">
    <citation type="submission" date="2020-12" db="EMBL/GenBank/DDBJ databases">
        <title>FDA dAtabase for Regulatory Grade micrObial Sequences (FDA-ARGOS): Supporting development and validation of Infectious Disease Dx tests.</title>
        <authorList>
            <person name="Sproer C."/>
            <person name="Gronow S."/>
            <person name="Severitt S."/>
            <person name="Schroder I."/>
            <person name="Tallon L."/>
            <person name="Sadzewicz L."/>
            <person name="Zhao X."/>
            <person name="Boylan J."/>
            <person name="Ott S."/>
            <person name="Bowen H."/>
            <person name="Vavikolanu K."/>
            <person name="Mehta A."/>
            <person name="Aluvathingal J."/>
            <person name="Nadendla S."/>
            <person name="Lowell S."/>
            <person name="Myers T."/>
            <person name="Yan Y."/>
            <person name="Sichtig H."/>
        </authorList>
    </citation>
    <scope>NUCLEOTIDE SEQUENCE [LARGE SCALE GENOMIC DNA]</scope>
    <source>
        <strain evidence="7 11">FDAARGOS_902</strain>
    </source>
</reference>
<feature type="region of interest" description="Disordered" evidence="4">
    <location>
        <begin position="185"/>
        <end position="235"/>
    </location>
</feature>
<evidence type="ECO:0000313" key="7">
    <source>
        <dbReference type="EMBL" id="QPS33389.1"/>
    </source>
</evidence>
<keyword evidence="3 8" id="KW-0560">Oxidoreductase</keyword>
<dbReference type="PANTHER" id="PTHR43408:SF2">
    <property type="entry name" value="FMN REDUCTASE (NADPH)"/>
    <property type="match status" value="1"/>
</dbReference>
<dbReference type="AlphaFoldDB" id="A0A165EEV3"/>
<dbReference type="PANTHER" id="PTHR43408">
    <property type="entry name" value="FMN REDUCTASE (NADPH)"/>
    <property type="match status" value="1"/>
</dbReference>
<evidence type="ECO:0000313" key="11">
    <source>
        <dbReference type="Proteomes" id="UP000594979"/>
    </source>
</evidence>
<dbReference type="EC" id="1.5.1.38" evidence="8"/>
<evidence type="ECO:0000256" key="1">
    <source>
        <dbReference type="ARBA" id="ARBA00022630"/>
    </source>
</evidence>
<evidence type="ECO:0000259" key="5">
    <source>
        <dbReference type="Pfam" id="PF03358"/>
    </source>
</evidence>
<dbReference type="NCBIfam" id="TIGR04037">
    <property type="entry name" value="LLM_duo_CE1759"/>
    <property type="match status" value="1"/>
</dbReference>
<dbReference type="EMBL" id="CAACXN010000015">
    <property type="protein sequence ID" value="VEW14399.1"/>
    <property type="molecule type" value="Genomic_DNA"/>
</dbReference>
<evidence type="ECO:0000313" key="9">
    <source>
        <dbReference type="Proteomes" id="UP000076612"/>
    </source>
</evidence>
<dbReference type="GO" id="GO:0052873">
    <property type="term" value="F:FMN reductase (NADPH) activity"/>
    <property type="evidence" value="ECO:0007669"/>
    <property type="project" value="UniProtKB-EC"/>
</dbReference>
<dbReference type="InterPro" id="IPR005025">
    <property type="entry name" value="FMN_Rdtase-like_dom"/>
</dbReference>
<dbReference type="Proteomes" id="UP000076612">
    <property type="component" value="Unassembled WGS sequence"/>
</dbReference>
<dbReference type="InterPro" id="IPR051814">
    <property type="entry name" value="NAD(P)H-dep_FMN_reductase"/>
</dbReference>
<keyword evidence="2" id="KW-0288">FMN</keyword>
<reference evidence="6" key="2">
    <citation type="submission" date="2016-01" db="EMBL/GenBank/DDBJ databases">
        <authorList>
            <person name="Hong K.W."/>
        </authorList>
    </citation>
    <scope>NUCLEOTIDE SEQUENCE</scope>
    <source>
        <strain evidence="6">M40</strain>
    </source>
</reference>
<evidence type="ECO:0000256" key="3">
    <source>
        <dbReference type="ARBA" id="ARBA00023002"/>
    </source>
</evidence>
<dbReference type="SUPFAM" id="SSF52218">
    <property type="entry name" value="Flavoproteins"/>
    <property type="match status" value="1"/>
</dbReference>
<dbReference type="InterPro" id="IPR023932">
    <property type="entry name" value="CE1759_FMN_reduct"/>
</dbReference>
<name>A0A165EEV3_9MICO</name>
<accession>A0A165EEV3</accession>
<proteinExistence type="predicted"/>
<evidence type="ECO:0000256" key="2">
    <source>
        <dbReference type="ARBA" id="ARBA00022643"/>
    </source>
</evidence>
<feature type="domain" description="NADPH-dependent FMN reductase-like" evidence="5">
    <location>
        <begin position="1"/>
        <end position="150"/>
    </location>
</feature>
<gene>
    <name evidence="8" type="primary">ssuE_2</name>
    <name evidence="6" type="ORF">AVW13_06025</name>
    <name evidence="7" type="ORF">I6G59_15840</name>
    <name evidence="8" type="ORF">NCTC12391_02539</name>
</gene>
<reference evidence="8 10" key="3">
    <citation type="submission" date="2019-02" db="EMBL/GenBank/DDBJ databases">
        <authorList>
            <consortium name="Pathogen Informatics"/>
        </authorList>
    </citation>
    <scope>NUCLEOTIDE SEQUENCE [LARGE SCALE GENOMIC DNA]</scope>
    <source>
        <strain evidence="8 10">3012STDY7078520</strain>
    </source>
</reference>
<dbReference type="RefSeq" id="WP_009379346.1">
    <property type="nucleotide sequence ID" value="NZ_CAACXN010000015.1"/>
</dbReference>
<evidence type="ECO:0000313" key="8">
    <source>
        <dbReference type="EMBL" id="VEW14399.1"/>
    </source>
</evidence>
<organism evidence="8 10">
    <name type="scientific">Brevibacterium casei</name>
    <dbReference type="NCBI Taxonomy" id="33889"/>
    <lineage>
        <taxon>Bacteria</taxon>
        <taxon>Bacillati</taxon>
        <taxon>Actinomycetota</taxon>
        <taxon>Actinomycetes</taxon>
        <taxon>Micrococcales</taxon>
        <taxon>Brevibacteriaceae</taxon>
        <taxon>Brevibacterium</taxon>
    </lineage>
</organism>
<dbReference type="Proteomes" id="UP000386281">
    <property type="component" value="Unassembled WGS sequence"/>
</dbReference>
<evidence type="ECO:0000256" key="4">
    <source>
        <dbReference type="SAM" id="MobiDB-lite"/>
    </source>
</evidence>
<dbReference type="EMBL" id="CP065682">
    <property type="protein sequence ID" value="QPS33389.1"/>
    <property type="molecule type" value="Genomic_DNA"/>
</dbReference>
<evidence type="ECO:0000313" key="6">
    <source>
        <dbReference type="EMBL" id="KZE22928.1"/>
    </source>
</evidence>
<dbReference type="Gene3D" id="3.40.50.360">
    <property type="match status" value="1"/>
</dbReference>
<dbReference type="InterPro" id="IPR029039">
    <property type="entry name" value="Flavoprotein-like_sf"/>
</dbReference>
<dbReference type="Pfam" id="PF03358">
    <property type="entry name" value="FMN_red"/>
    <property type="match status" value="1"/>
</dbReference>
<dbReference type="KEGG" id="bcau:I6G59_15840"/>
<dbReference type="EMBL" id="LQQR01000006">
    <property type="protein sequence ID" value="KZE22928.1"/>
    <property type="molecule type" value="Genomic_DNA"/>
</dbReference>
<protein>
    <submittedName>
        <fullName evidence="8">FMN reductase (NADPH)</fullName>
        <ecNumber evidence="8">1.5.1.38</ecNumber>
    </submittedName>
    <submittedName>
        <fullName evidence="6">Flavoprotein</fullName>
    </submittedName>
    <submittedName>
        <fullName evidence="7">NAD(P)H-dependent oxidoreductase</fullName>
    </submittedName>
</protein>